<evidence type="ECO:0000313" key="1">
    <source>
        <dbReference type="EMBL" id="KAG5191355.1"/>
    </source>
</evidence>
<sequence length="142" mass="15675">MSLLETGKRPYIPSKSMYGEIQRLNMLGLVNAPVLQLDDDSLAGFAGAPVQEELYDPVTKVNLLDDAIASVSLDVRAIGRVQLTAHGVSPEQQTILFRRFMTVLTDAQRATYRTQFETARDSGDPAQLQTFLNMMVARLMAA</sequence>
<evidence type="ECO:0000313" key="2">
    <source>
        <dbReference type="Proteomes" id="UP000664859"/>
    </source>
</evidence>
<dbReference type="Proteomes" id="UP000664859">
    <property type="component" value="Unassembled WGS sequence"/>
</dbReference>
<reference evidence="1" key="1">
    <citation type="submission" date="2021-02" db="EMBL/GenBank/DDBJ databases">
        <title>First Annotated Genome of the Yellow-green Alga Tribonema minus.</title>
        <authorList>
            <person name="Mahan K.M."/>
        </authorList>
    </citation>
    <scope>NUCLEOTIDE SEQUENCE</scope>
    <source>
        <strain evidence="1">UTEX B ZZ1240</strain>
    </source>
</reference>
<name>A0A835ZCU5_9STRA</name>
<protein>
    <submittedName>
        <fullName evidence="1">Uncharacterized protein</fullName>
    </submittedName>
</protein>
<dbReference type="AlphaFoldDB" id="A0A835ZCU5"/>
<accession>A0A835ZCU5</accession>
<dbReference type="EMBL" id="JAFCMP010000021">
    <property type="protein sequence ID" value="KAG5191355.1"/>
    <property type="molecule type" value="Genomic_DNA"/>
</dbReference>
<gene>
    <name evidence="1" type="ORF">JKP88DRAFT_285348</name>
</gene>
<proteinExistence type="predicted"/>
<organism evidence="1 2">
    <name type="scientific">Tribonema minus</name>
    <dbReference type="NCBI Taxonomy" id="303371"/>
    <lineage>
        <taxon>Eukaryota</taxon>
        <taxon>Sar</taxon>
        <taxon>Stramenopiles</taxon>
        <taxon>Ochrophyta</taxon>
        <taxon>PX clade</taxon>
        <taxon>Xanthophyceae</taxon>
        <taxon>Tribonematales</taxon>
        <taxon>Tribonemataceae</taxon>
        <taxon>Tribonema</taxon>
    </lineage>
</organism>
<dbReference type="OrthoDB" id="10571193at2759"/>
<comment type="caution">
    <text evidence="1">The sequence shown here is derived from an EMBL/GenBank/DDBJ whole genome shotgun (WGS) entry which is preliminary data.</text>
</comment>
<keyword evidence="2" id="KW-1185">Reference proteome</keyword>